<gene>
    <name evidence="1" type="ORF">Tsubulata_046129</name>
</gene>
<proteinExistence type="predicted"/>
<evidence type="ECO:0008006" key="3">
    <source>
        <dbReference type="Google" id="ProtNLM"/>
    </source>
</evidence>
<reference evidence="1" key="2">
    <citation type="journal article" date="2023" name="Plants (Basel)">
        <title>Annotation of the Turnera subulata (Passifloraceae) Draft Genome Reveals the S-Locus Evolved after the Divergence of Turneroideae from Passifloroideae in a Stepwise Manner.</title>
        <authorList>
            <person name="Henning P.M."/>
            <person name="Roalson E.H."/>
            <person name="Mir W."/>
            <person name="McCubbin A.G."/>
            <person name="Shore J.S."/>
        </authorList>
    </citation>
    <scope>NUCLEOTIDE SEQUENCE</scope>
    <source>
        <strain evidence="1">F60SS</strain>
    </source>
</reference>
<accession>A0A9Q0JP86</accession>
<reference evidence="1" key="1">
    <citation type="submission" date="2022-02" db="EMBL/GenBank/DDBJ databases">
        <authorList>
            <person name="Henning P.M."/>
            <person name="McCubbin A.G."/>
            <person name="Shore J.S."/>
        </authorList>
    </citation>
    <scope>NUCLEOTIDE SEQUENCE</scope>
    <source>
        <strain evidence="1">F60SS</strain>
        <tissue evidence="1">Leaves</tissue>
    </source>
</reference>
<sequence>VLSHIVNPWILSLLSMKKIHQFLKSLKISLMLGVRSFPSALLINSLALLQNSVLFMLFQTNYGKGMALLLLRPISLACSSINSLMPLLSLEHCMEIQALDISSSVLPVWIQLRDVPLELCTREGLSYLASALGKPSSIVNVCVEVDFAKALVPSLEVDLNDEKYTIGVSYSWKPSHCINC</sequence>
<keyword evidence="2" id="KW-1185">Reference proteome</keyword>
<dbReference type="PANTHER" id="PTHR31286:SF165">
    <property type="entry name" value="DUF4283 DOMAIN-CONTAINING PROTEIN"/>
    <property type="match status" value="1"/>
</dbReference>
<dbReference type="PANTHER" id="PTHR31286">
    <property type="entry name" value="GLYCINE-RICH CELL WALL STRUCTURAL PROTEIN 1.8-LIKE"/>
    <property type="match status" value="1"/>
</dbReference>
<dbReference type="Proteomes" id="UP001141552">
    <property type="component" value="Unassembled WGS sequence"/>
</dbReference>
<dbReference type="EMBL" id="JAKUCV010000714">
    <property type="protein sequence ID" value="KAJ4849043.1"/>
    <property type="molecule type" value="Genomic_DNA"/>
</dbReference>
<organism evidence="1 2">
    <name type="scientific">Turnera subulata</name>
    <dbReference type="NCBI Taxonomy" id="218843"/>
    <lineage>
        <taxon>Eukaryota</taxon>
        <taxon>Viridiplantae</taxon>
        <taxon>Streptophyta</taxon>
        <taxon>Embryophyta</taxon>
        <taxon>Tracheophyta</taxon>
        <taxon>Spermatophyta</taxon>
        <taxon>Magnoliopsida</taxon>
        <taxon>eudicotyledons</taxon>
        <taxon>Gunneridae</taxon>
        <taxon>Pentapetalae</taxon>
        <taxon>rosids</taxon>
        <taxon>fabids</taxon>
        <taxon>Malpighiales</taxon>
        <taxon>Passifloraceae</taxon>
        <taxon>Turnera</taxon>
    </lineage>
</organism>
<feature type="non-terminal residue" evidence="1">
    <location>
        <position position="1"/>
    </location>
</feature>
<dbReference type="OrthoDB" id="1751344at2759"/>
<protein>
    <recommendedName>
        <fullName evidence="3">DUF4283 domain-containing protein</fullName>
    </recommendedName>
</protein>
<evidence type="ECO:0000313" key="1">
    <source>
        <dbReference type="EMBL" id="KAJ4849043.1"/>
    </source>
</evidence>
<evidence type="ECO:0000313" key="2">
    <source>
        <dbReference type="Proteomes" id="UP001141552"/>
    </source>
</evidence>
<feature type="non-terminal residue" evidence="1">
    <location>
        <position position="180"/>
    </location>
</feature>
<name>A0A9Q0JP86_9ROSI</name>
<dbReference type="InterPro" id="IPR040256">
    <property type="entry name" value="At4g02000-like"/>
</dbReference>
<comment type="caution">
    <text evidence="1">The sequence shown here is derived from an EMBL/GenBank/DDBJ whole genome shotgun (WGS) entry which is preliminary data.</text>
</comment>
<dbReference type="AlphaFoldDB" id="A0A9Q0JP86"/>